<proteinExistence type="predicted"/>
<name>A0AAE1HHX5_9NEOP</name>
<dbReference type="Proteomes" id="UP001219518">
    <property type="component" value="Unassembled WGS sequence"/>
</dbReference>
<protein>
    <submittedName>
        <fullName evidence="2">Histidinol dehydrogenase</fullName>
    </submittedName>
</protein>
<feature type="chain" id="PRO_5042263385" evidence="1">
    <location>
        <begin position="20"/>
        <end position="105"/>
    </location>
</feature>
<sequence>MTARWRVLRWTFIASEVTARAVIRACVVLHNKLVLNELNLPPHQLWYVRPRPDANPFHELPRLALNEHDQDIDQDVARDAYETRQQLIDFFLDEGRVLWQWQHLA</sequence>
<dbReference type="EMBL" id="JAHWGI010001040">
    <property type="protein sequence ID" value="KAK3921597.1"/>
    <property type="molecule type" value="Genomic_DNA"/>
</dbReference>
<accession>A0AAE1HHX5</accession>
<evidence type="ECO:0000313" key="3">
    <source>
        <dbReference type="Proteomes" id="UP001219518"/>
    </source>
</evidence>
<keyword evidence="1" id="KW-0732">Signal</keyword>
<evidence type="ECO:0000256" key="1">
    <source>
        <dbReference type="SAM" id="SignalP"/>
    </source>
</evidence>
<reference evidence="2" key="1">
    <citation type="submission" date="2021-07" db="EMBL/GenBank/DDBJ databases">
        <authorList>
            <person name="Catto M.A."/>
            <person name="Jacobson A."/>
            <person name="Kennedy G."/>
            <person name="Labadie P."/>
            <person name="Hunt B.G."/>
            <person name="Srinivasan R."/>
        </authorList>
    </citation>
    <scope>NUCLEOTIDE SEQUENCE</scope>
    <source>
        <strain evidence="2">PL_HMW_Pooled</strain>
        <tissue evidence="2">Head</tissue>
    </source>
</reference>
<organism evidence="2 3">
    <name type="scientific">Frankliniella fusca</name>
    <dbReference type="NCBI Taxonomy" id="407009"/>
    <lineage>
        <taxon>Eukaryota</taxon>
        <taxon>Metazoa</taxon>
        <taxon>Ecdysozoa</taxon>
        <taxon>Arthropoda</taxon>
        <taxon>Hexapoda</taxon>
        <taxon>Insecta</taxon>
        <taxon>Pterygota</taxon>
        <taxon>Neoptera</taxon>
        <taxon>Paraneoptera</taxon>
        <taxon>Thysanoptera</taxon>
        <taxon>Terebrantia</taxon>
        <taxon>Thripoidea</taxon>
        <taxon>Thripidae</taxon>
        <taxon>Frankliniella</taxon>
    </lineage>
</organism>
<comment type="caution">
    <text evidence="2">The sequence shown here is derived from an EMBL/GenBank/DDBJ whole genome shotgun (WGS) entry which is preliminary data.</text>
</comment>
<reference evidence="2" key="2">
    <citation type="journal article" date="2023" name="BMC Genomics">
        <title>Pest status, molecular evolution, and epigenetic factors derived from the genome assembly of Frankliniella fusca, a thysanopteran phytovirus vector.</title>
        <authorList>
            <person name="Catto M.A."/>
            <person name="Labadie P.E."/>
            <person name="Jacobson A.L."/>
            <person name="Kennedy G.G."/>
            <person name="Srinivasan R."/>
            <person name="Hunt B.G."/>
        </authorList>
    </citation>
    <scope>NUCLEOTIDE SEQUENCE</scope>
    <source>
        <strain evidence="2">PL_HMW_Pooled</strain>
    </source>
</reference>
<feature type="signal peptide" evidence="1">
    <location>
        <begin position="1"/>
        <end position="19"/>
    </location>
</feature>
<dbReference type="AlphaFoldDB" id="A0AAE1HHX5"/>
<gene>
    <name evidence="2" type="ORF">KUF71_010769</name>
</gene>
<keyword evidence="3" id="KW-1185">Reference proteome</keyword>
<evidence type="ECO:0000313" key="2">
    <source>
        <dbReference type="EMBL" id="KAK3921597.1"/>
    </source>
</evidence>